<evidence type="ECO:0000256" key="1">
    <source>
        <dbReference type="SAM" id="MobiDB-lite"/>
    </source>
</evidence>
<evidence type="ECO:0000313" key="5">
    <source>
        <dbReference type="Proteomes" id="UP001229955"/>
    </source>
</evidence>
<feature type="signal peptide" evidence="2">
    <location>
        <begin position="1"/>
        <end position="19"/>
    </location>
</feature>
<name>A0AA49JZZ4_9BACT</name>
<dbReference type="EMBL" id="CP130612">
    <property type="protein sequence ID" value="WKW12066.1"/>
    <property type="molecule type" value="Genomic_DNA"/>
</dbReference>
<keyword evidence="2" id="KW-0732">Signal</keyword>
<evidence type="ECO:0000256" key="2">
    <source>
        <dbReference type="SAM" id="SignalP"/>
    </source>
</evidence>
<evidence type="ECO:0000313" key="4">
    <source>
        <dbReference type="EMBL" id="WKW14975.1"/>
    </source>
</evidence>
<sequence>MTGRWRRSALLVACTVAAACGGGASGTTAPGRDPATPTPTPAPAPSLDPTGWVSASDGTIPVVIVAPHGGDLSPSELPDRNCAGCVTLNDANTQALAEEIAAAFQRRIGRRPFVVINRLHRRKFDGNRELTEATGGFAQLTGMWEYWQANIDSARARAARTHARAILIDLHGHAHAIPRLELGYMLSASQLRLSDAQLLPLLPGTSITRLHQLKPMGDSGAALVRGPRALGSRLAALGLPSVPSDVTPAPLAGEDYFSGGYNTQRHGSASGGAVDAIQIECHNIGVRDTAANRTAFAEALVTALLGMLEDYYGWTPPA</sequence>
<dbReference type="Gene3D" id="3.40.630.40">
    <property type="entry name" value="Zn-dependent exopeptidases"/>
    <property type="match status" value="1"/>
</dbReference>
<evidence type="ECO:0000313" key="3">
    <source>
        <dbReference type="EMBL" id="WKW12066.1"/>
    </source>
</evidence>
<dbReference type="KEGG" id="pspc:Strain318_001338"/>
<evidence type="ECO:0008006" key="6">
    <source>
        <dbReference type="Google" id="ProtNLM"/>
    </source>
</evidence>
<feature type="compositionally biased region" description="Low complexity" evidence="1">
    <location>
        <begin position="26"/>
        <end position="35"/>
    </location>
</feature>
<dbReference type="RefSeq" id="WP_367887743.1">
    <property type="nucleotide sequence ID" value="NZ_CP130612.1"/>
</dbReference>
<accession>A0AA49JU98</accession>
<protein>
    <recommendedName>
        <fullName evidence="6">N-formylglutamate amidohydrolase</fullName>
    </recommendedName>
</protein>
<dbReference type="PROSITE" id="PS51257">
    <property type="entry name" value="PROKAR_LIPOPROTEIN"/>
    <property type="match status" value="1"/>
</dbReference>
<proteinExistence type="predicted"/>
<feature type="chain" id="PRO_5041342832" description="N-formylglutamate amidohydrolase" evidence="2">
    <location>
        <begin position="20"/>
        <end position="318"/>
    </location>
</feature>
<dbReference type="AlphaFoldDB" id="A0AA49JZZ4"/>
<dbReference type="Proteomes" id="UP001229955">
    <property type="component" value="Chromosome"/>
</dbReference>
<feature type="region of interest" description="Disordered" evidence="1">
    <location>
        <begin position="23"/>
        <end position="52"/>
    </location>
</feature>
<organism evidence="4 5">
    <name type="scientific">Pseudogemmatithrix spongiicola</name>
    <dbReference type="NCBI Taxonomy" id="3062599"/>
    <lineage>
        <taxon>Bacteria</taxon>
        <taxon>Pseudomonadati</taxon>
        <taxon>Gemmatimonadota</taxon>
        <taxon>Gemmatimonadia</taxon>
        <taxon>Gemmatimonadales</taxon>
        <taxon>Gemmatimonadaceae</taxon>
        <taxon>Pseudogemmatithrix</taxon>
    </lineage>
</organism>
<keyword evidence="5" id="KW-1185">Reference proteome</keyword>
<dbReference type="EMBL" id="CP130613">
    <property type="protein sequence ID" value="WKW14975.1"/>
    <property type="molecule type" value="Genomic_DNA"/>
</dbReference>
<feature type="compositionally biased region" description="Pro residues" evidence="1">
    <location>
        <begin position="36"/>
        <end position="46"/>
    </location>
</feature>
<reference evidence="4" key="1">
    <citation type="submission" date="2023-07" db="EMBL/GenBank/DDBJ databases">
        <authorList>
            <person name="Haufschild T."/>
            <person name="Kallscheuer N."/>
            <person name="Hammer J."/>
            <person name="Kohn T."/>
            <person name="Kabuu M."/>
            <person name="Jogler M."/>
            <person name="Wohfarth N."/>
            <person name="Heuer A."/>
            <person name="Rohde M."/>
            <person name="van Teeseling M.C.F."/>
            <person name="Jogler C."/>
        </authorList>
    </citation>
    <scope>NUCLEOTIDE SEQUENCE</scope>
    <source>
        <strain evidence="3">Strain 138</strain>
        <strain evidence="4">Strain 318</strain>
    </source>
</reference>
<accession>A0AA49JZZ4</accession>
<gene>
    <name evidence="3" type="ORF">Strain138_001338</name>
    <name evidence="4" type="ORF">Strain318_001338</name>
</gene>
<dbReference type="SUPFAM" id="SSF53187">
    <property type="entry name" value="Zn-dependent exopeptidases"/>
    <property type="match status" value="1"/>
</dbReference>